<dbReference type="EMBL" id="AP023396">
    <property type="protein sequence ID" value="BCK57636.1"/>
    <property type="molecule type" value="Genomic_DNA"/>
</dbReference>
<dbReference type="PANTHER" id="PTHR31299:SF0">
    <property type="entry name" value="ESTERASE, PUTATIVE (AFU_ORTHOLOGUE AFUA_1G05850)-RELATED"/>
    <property type="match status" value="1"/>
</dbReference>
<dbReference type="Gene3D" id="3.30.1870.10">
    <property type="entry name" value="EreA-like, domain 2"/>
    <property type="match status" value="1"/>
</dbReference>
<keyword evidence="2" id="KW-1185">Reference proteome</keyword>
<organism evidence="1 2">
    <name type="scientific">Nocardia wallacei</name>
    <dbReference type="NCBI Taxonomy" id="480035"/>
    <lineage>
        <taxon>Bacteria</taxon>
        <taxon>Bacillati</taxon>
        <taxon>Actinomycetota</taxon>
        <taxon>Actinomycetes</taxon>
        <taxon>Mycobacteriales</taxon>
        <taxon>Nocardiaceae</taxon>
        <taxon>Nocardia</taxon>
    </lineage>
</organism>
<proteinExistence type="predicted"/>
<dbReference type="KEGG" id="nwl:NWFMUON74_54080"/>
<dbReference type="Proteomes" id="UP000516173">
    <property type="component" value="Chromosome"/>
</dbReference>
<dbReference type="RefSeq" id="WP_187684516.1">
    <property type="nucleotide sequence ID" value="NZ_AP023396.1"/>
</dbReference>
<dbReference type="Gene3D" id="1.20.1440.30">
    <property type="entry name" value="Biosynthetic Protein domain"/>
    <property type="match status" value="1"/>
</dbReference>
<dbReference type="CDD" id="cd14728">
    <property type="entry name" value="Ere-like"/>
    <property type="match status" value="1"/>
</dbReference>
<dbReference type="SUPFAM" id="SSF159501">
    <property type="entry name" value="EreA/ChaN-like"/>
    <property type="match status" value="1"/>
</dbReference>
<dbReference type="AlphaFoldDB" id="A0A7G1KSV1"/>
<dbReference type="InterPro" id="IPR007815">
    <property type="entry name" value="Emycin_Estase"/>
</dbReference>
<reference evidence="1 2" key="1">
    <citation type="submission" date="2020-08" db="EMBL/GenBank/DDBJ databases">
        <title>Genome Sequencing of Nocardia wallacei strain FMUON74 and assembly.</title>
        <authorList>
            <person name="Toyokawa M."/>
            <person name="Uesaka K."/>
        </authorList>
    </citation>
    <scope>NUCLEOTIDE SEQUENCE [LARGE SCALE GENOMIC DNA]</scope>
    <source>
        <strain evidence="1 2">FMUON74</strain>
    </source>
</reference>
<dbReference type="InterPro" id="IPR052036">
    <property type="entry name" value="Hydrolase/PRTase-associated"/>
</dbReference>
<dbReference type="GeneID" id="80349844"/>
<dbReference type="GO" id="GO:0046677">
    <property type="term" value="P:response to antibiotic"/>
    <property type="evidence" value="ECO:0007669"/>
    <property type="project" value="InterPro"/>
</dbReference>
<dbReference type="Pfam" id="PF05139">
    <property type="entry name" value="Erythro_esteras"/>
    <property type="match status" value="1"/>
</dbReference>
<dbReference type="PANTHER" id="PTHR31299">
    <property type="entry name" value="ESTERASE, PUTATIVE (AFU_ORTHOLOGUE AFUA_1G05850)-RELATED"/>
    <property type="match status" value="1"/>
</dbReference>
<name>A0A7G1KSV1_9NOCA</name>
<evidence type="ECO:0000313" key="2">
    <source>
        <dbReference type="Proteomes" id="UP000516173"/>
    </source>
</evidence>
<accession>A0A7G1KSV1</accession>
<protein>
    <recommendedName>
        <fullName evidence="3">Erythromycin esterase</fullName>
    </recommendedName>
</protein>
<dbReference type="Gene3D" id="3.40.1660.10">
    <property type="entry name" value="EreA-like (biosynthetic domain)"/>
    <property type="match status" value="1"/>
</dbReference>
<sequence length="417" mass="45331">MTTTITDTALHEWLRAAAHPVLGTEATDAGADLDALADSLATATVVGIGESTRFSRQTYGVRERLFRRLVTEHGFRALAIQDSVPSGERIDAYVATGAGDVRSVLAQAWRPWRTAEMVATLEWIREFNRNHPDDRVRVFGVEPVAAQPSDYDVALERVRRIAPERAAELEAHLSVIRSAHRIDEHVQRHQGIHPGRPFAEHARDALALVESLSPSDAAAAEHAEAVERMRRIVAFHENSVAGLGGFGRDERPSAQTVIDRHDATGARIVYWDGLAHTAGLAIEVGGENAESFIGTGAHLRRHFVARYAAVAVGFHHGDLGVATAPAPAPDLIDATLAVVDLPAFYIDLRGEVPAAAEQWRQGSAQARVISGVYDPAEDADARLRLSSLHGAFDVLIHIRETAPVRWLPEFHSARNSG</sequence>
<evidence type="ECO:0000313" key="1">
    <source>
        <dbReference type="EMBL" id="BCK57636.1"/>
    </source>
</evidence>
<evidence type="ECO:0008006" key="3">
    <source>
        <dbReference type="Google" id="ProtNLM"/>
    </source>
</evidence>
<gene>
    <name evidence="1" type="ORF">NWFMUON74_54080</name>
</gene>